<dbReference type="NCBIfam" id="TIGR03317">
    <property type="entry name" value="ygfZ_signature"/>
    <property type="match status" value="1"/>
</dbReference>
<feature type="domain" description="CAF17 C-terminal" evidence="4">
    <location>
        <begin position="242"/>
        <end position="309"/>
    </location>
</feature>
<dbReference type="Proteomes" id="UP001500618">
    <property type="component" value="Unassembled WGS sequence"/>
</dbReference>
<dbReference type="InterPro" id="IPR017703">
    <property type="entry name" value="YgfZ/GCV_T_CS"/>
</dbReference>
<dbReference type="PANTHER" id="PTHR22602:SF0">
    <property type="entry name" value="TRANSFERASE CAF17, MITOCHONDRIAL-RELATED"/>
    <property type="match status" value="1"/>
</dbReference>
<dbReference type="Pfam" id="PF01571">
    <property type="entry name" value="GCV_T"/>
    <property type="match status" value="1"/>
</dbReference>
<proteinExistence type="predicted"/>
<evidence type="ECO:0000313" key="5">
    <source>
        <dbReference type="EMBL" id="GAA1698426.1"/>
    </source>
</evidence>
<evidence type="ECO:0000256" key="1">
    <source>
        <dbReference type="ARBA" id="ARBA00022946"/>
    </source>
</evidence>
<feature type="region of interest" description="Disordered" evidence="2">
    <location>
        <begin position="310"/>
        <end position="335"/>
    </location>
</feature>
<name>A0ABN2I4G4_9ACTN</name>
<sequence length="335" mass="36476">MAAHYGDPYKEQRALLEKVGVVDRSHRGVIAVPGVDRLTWLHSLTSQHLERLAPWQGTEALVLSPHGHVEHHLGVLDDGATTWLDVEPGTAAALVSYLDSMRFMLRVDPTDVTENWALLTLVGPQLDTALANIGVVLEDQAAALPGGGWVRRVAGPGLAADLLVPHADLLQTVRRLDVPPAGIWAYEALRVADRLPRLGRETDHKTIVQEPGWVPSAVHLDKGCYRGQETVARVHNLGKPPRRMVMLHLDGMDEDLPVTGDPVTLGERQVGFVGTAVRHVELGQIALALVRRNVPVDAQLTIGDRAAAIDPDSIPAENPADVRERPRVTRLPSRP</sequence>
<evidence type="ECO:0000256" key="2">
    <source>
        <dbReference type="SAM" id="MobiDB-lite"/>
    </source>
</evidence>
<keyword evidence="6" id="KW-1185">Reference proteome</keyword>
<evidence type="ECO:0000259" key="3">
    <source>
        <dbReference type="Pfam" id="PF01571"/>
    </source>
</evidence>
<keyword evidence="1" id="KW-0809">Transit peptide</keyword>
<dbReference type="Gene3D" id="3.30.1360.120">
    <property type="entry name" value="Probable tRNA modification gtpase trme, domain 1"/>
    <property type="match status" value="1"/>
</dbReference>
<dbReference type="PANTHER" id="PTHR22602">
    <property type="entry name" value="TRANSFERASE CAF17, MITOCHONDRIAL-RELATED"/>
    <property type="match status" value="1"/>
</dbReference>
<dbReference type="PIRSF" id="PIRSF006487">
    <property type="entry name" value="GcvT"/>
    <property type="match status" value="1"/>
</dbReference>
<comment type="caution">
    <text evidence="5">The sequence shown here is derived from an EMBL/GenBank/DDBJ whole genome shotgun (WGS) entry which is preliminary data.</text>
</comment>
<evidence type="ECO:0000259" key="4">
    <source>
        <dbReference type="Pfam" id="PF25455"/>
    </source>
</evidence>
<gene>
    <name evidence="5" type="ORF">GCM10009765_54830</name>
</gene>
<evidence type="ECO:0000313" key="6">
    <source>
        <dbReference type="Proteomes" id="UP001500618"/>
    </source>
</evidence>
<organism evidence="5 6">
    <name type="scientific">Fodinicola feengrottensis</name>
    <dbReference type="NCBI Taxonomy" id="435914"/>
    <lineage>
        <taxon>Bacteria</taxon>
        <taxon>Bacillati</taxon>
        <taxon>Actinomycetota</taxon>
        <taxon>Actinomycetes</taxon>
        <taxon>Mycobacteriales</taxon>
        <taxon>Fodinicola</taxon>
    </lineage>
</organism>
<feature type="domain" description="GCVT N-terminal" evidence="3">
    <location>
        <begin position="10"/>
        <end position="133"/>
    </location>
</feature>
<dbReference type="Pfam" id="PF25455">
    <property type="entry name" value="Beta-barrel_CAF17_C"/>
    <property type="match status" value="1"/>
</dbReference>
<protein>
    <submittedName>
        <fullName evidence="5">Folate-binding protein YgfZ</fullName>
    </submittedName>
</protein>
<dbReference type="InterPro" id="IPR027266">
    <property type="entry name" value="TrmE/GcvT-like"/>
</dbReference>
<dbReference type="InterPro" id="IPR006222">
    <property type="entry name" value="GCVT_N"/>
</dbReference>
<accession>A0ABN2I4G4</accession>
<reference evidence="5 6" key="1">
    <citation type="journal article" date="2019" name="Int. J. Syst. Evol. Microbiol.">
        <title>The Global Catalogue of Microorganisms (GCM) 10K type strain sequencing project: providing services to taxonomists for standard genome sequencing and annotation.</title>
        <authorList>
            <consortium name="The Broad Institute Genomics Platform"/>
            <consortium name="The Broad Institute Genome Sequencing Center for Infectious Disease"/>
            <person name="Wu L."/>
            <person name="Ma J."/>
        </authorList>
    </citation>
    <scope>NUCLEOTIDE SEQUENCE [LARGE SCALE GENOMIC DNA]</scope>
    <source>
        <strain evidence="5 6">JCM 14718</strain>
    </source>
</reference>
<dbReference type="InterPro" id="IPR057460">
    <property type="entry name" value="CAF17_C"/>
</dbReference>
<dbReference type="SUPFAM" id="SSF103025">
    <property type="entry name" value="Folate-binding domain"/>
    <property type="match status" value="1"/>
</dbReference>
<dbReference type="EMBL" id="BAAANY010000021">
    <property type="protein sequence ID" value="GAA1698426.1"/>
    <property type="molecule type" value="Genomic_DNA"/>
</dbReference>
<dbReference type="InterPro" id="IPR045179">
    <property type="entry name" value="YgfZ/GcvT"/>
</dbReference>